<evidence type="ECO:0000313" key="3">
    <source>
        <dbReference type="EMBL" id="KAJ6773688.1"/>
    </source>
</evidence>
<evidence type="ECO:0000256" key="1">
    <source>
        <dbReference type="SAM" id="MobiDB-lite"/>
    </source>
</evidence>
<gene>
    <name evidence="3" type="ORF">OIU79_017195</name>
</gene>
<keyword evidence="2" id="KW-0732">Signal</keyword>
<proteinExistence type="predicted"/>
<dbReference type="OrthoDB" id="10406677at2759"/>
<feature type="signal peptide" evidence="2">
    <location>
        <begin position="1"/>
        <end position="24"/>
    </location>
</feature>
<reference evidence="3" key="2">
    <citation type="journal article" date="2023" name="Int. J. Mol. Sci.">
        <title>De Novo Assembly and Annotation of 11 Diverse Shrub Willow (Salix) Genomes Reveals Novel Gene Organization in Sex-Linked Regions.</title>
        <authorList>
            <person name="Hyden B."/>
            <person name="Feng K."/>
            <person name="Yates T.B."/>
            <person name="Jawdy S."/>
            <person name="Cereghino C."/>
            <person name="Smart L.B."/>
            <person name="Muchero W."/>
        </authorList>
    </citation>
    <scope>NUCLEOTIDE SEQUENCE</scope>
    <source>
        <tissue evidence="3">Shoot tip</tissue>
    </source>
</reference>
<evidence type="ECO:0000313" key="4">
    <source>
        <dbReference type="Proteomes" id="UP001151532"/>
    </source>
</evidence>
<protein>
    <submittedName>
        <fullName evidence="3">Uncharacterized protein</fullName>
    </submittedName>
</protein>
<feature type="compositionally biased region" description="Low complexity" evidence="1">
    <location>
        <begin position="88"/>
        <end position="107"/>
    </location>
</feature>
<sequence length="113" mass="12019">MAKTTFVLVFSLALLLSTFHLVLGTEDHSETISDQMNQAASQAKETMESMSNSLGNKMEDAKQASLPWTSWFTNMMQNVGLTSGNHQPKAAAAAGPEQAPAPIAAGPRSLRLG</sequence>
<accession>A0A9Q0WVQ0</accession>
<dbReference type="Proteomes" id="UP001151532">
    <property type="component" value="Chromosome 5"/>
</dbReference>
<feature type="region of interest" description="Disordered" evidence="1">
    <location>
        <begin position="82"/>
        <end position="113"/>
    </location>
</feature>
<name>A0A9Q0WVQ0_SALPP</name>
<reference evidence="3" key="1">
    <citation type="submission" date="2022-11" db="EMBL/GenBank/DDBJ databases">
        <authorList>
            <person name="Hyden B.L."/>
            <person name="Feng K."/>
            <person name="Yates T."/>
            <person name="Jawdy S."/>
            <person name="Smart L.B."/>
            <person name="Muchero W."/>
        </authorList>
    </citation>
    <scope>NUCLEOTIDE SEQUENCE</scope>
    <source>
        <tissue evidence="3">Shoot tip</tissue>
    </source>
</reference>
<keyword evidence="4" id="KW-1185">Reference proteome</keyword>
<feature type="chain" id="PRO_5040437966" evidence="2">
    <location>
        <begin position="25"/>
        <end position="113"/>
    </location>
</feature>
<dbReference type="EMBL" id="JAPFFK010000002">
    <property type="protein sequence ID" value="KAJ6773688.1"/>
    <property type="molecule type" value="Genomic_DNA"/>
</dbReference>
<organism evidence="3 4">
    <name type="scientific">Salix purpurea</name>
    <name type="common">Purple osier willow</name>
    <dbReference type="NCBI Taxonomy" id="77065"/>
    <lineage>
        <taxon>Eukaryota</taxon>
        <taxon>Viridiplantae</taxon>
        <taxon>Streptophyta</taxon>
        <taxon>Embryophyta</taxon>
        <taxon>Tracheophyta</taxon>
        <taxon>Spermatophyta</taxon>
        <taxon>Magnoliopsida</taxon>
        <taxon>eudicotyledons</taxon>
        <taxon>Gunneridae</taxon>
        <taxon>Pentapetalae</taxon>
        <taxon>rosids</taxon>
        <taxon>fabids</taxon>
        <taxon>Malpighiales</taxon>
        <taxon>Salicaceae</taxon>
        <taxon>Saliceae</taxon>
        <taxon>Salix</taxon>
    </lineage>
</organism>
<dbReference type="AlphaFoldDB" id="A0A9Q0WVQ0"/>
<evidence type="ECO:0000256" key="2">
    <source>
        <dbReference type="SAM" id="SignalP"/>
    </source>
</evidence>
<comment type="caution">
    <text evidence="3">The sequence shown here is derived from an EMBL/GenBank/DDBJ whole genome shotgun (WGS) entry which is preliminary data.</text>
</comment>